<dbReference type="RefSeq" id="WP_020874769.1">
    <property type="nucleotide sequence ID" value="NZ_CP085193.1"/>
</dbReference>
<accession>A0A0A0NXC5</accession>
<dbReference type="KEGG" id="src:M271_49640"/>
<dbReference type="Proteomes" id="UP000281594">
    <property type="component" value="Unassembled WGS sequence"/>
</dbReference>
<dbReference type="STRING" id="1343740.M271_49640"/>
<reference evidence="1 2" key="1">
    <citation type="journal article" date="2018" name="J. Biol. Chem.">
        <title>Discovery of the actinoplanic acid pathway in Streptomyces rapamycinicus reveals a genetically conserved synergism with rapamycin.</title>
        <authorList>
            <person name="Mrak P."/>
            <person name="Krastel P."/>
            <person name="Pivk Lukancic P."/>
            <person name="Tao J."/>
            <person name="Pistorius D."/>
            <person name="Moore C.M."/>
        </authorList>
    </citation>
    <scope>NUCLEOTIDE SEQUENCE [LARGE SCALE GENOMIC DNA]</scope>
    <source>
        <strain evidence="1 2">NRRL 5491</strain>
    </source>
</reference>
<evidence type="ECO:0008006" key="3">
    <source>
        <dbReference type="Google" id="ProtNLM"/>
    </source>
</evidence>
<evidence type="ECO:0000313" key="2">
    <source>
        <dbReference type="Proteomes" id="UP000281594"/>
    </source>
</evidence>
<dbReference type="EMBL" id="QYCY01000004">
    <property type="protein sequence ID" value="RLV71869.1"/>
    <property type="molecule type" value="Genomic_DNA"/>
</dbReference>
<dbReference type="HOGENOM" id="CLU_136060_0_0_11"/>
<proteinExistence type="predicted"/>
<sequence>MAAHGRLVPGRLWSGVPRLPPLWKGGAVDADSRTRAAIEEHWRASERGNAEAEHVIYATDAILDYPQSGERFRGRATISAQRGEHPADRHFTVRRITGHANLWVSECVITYDGAPSYSVSIMEFADQHVVHETQYFAEPFGAPAWRAALAEPMPGRTITEA</sequence>
<evidence type="ECO:0000313" key="1">
    <source>
        <dbReference type="EMBL" id="RLV71869.1"/>
    </source>
</evidence>
<dbReference type="AlphaFoldDB" id="A0A0A0NXC5"/>
<dbReference type="Gene3D" id="3.10.450.50">
    <property type="match status" value="1"/>
</dbReference>
<dbReference type="SUPFAM" id="SSF54427">
    <property type="entry name" value="NTF2-like"/>
    <property type="match status" value="1"/>
</dbReference>
<protein>
    <recommendedName>
        <fullName evidence="3">SnoaL-like domain-containing protein</fullName>
    </recommendedName>
</protein>
<dbReference type="InterPro" id="IPR032710">
    <property type="entry name" value="NTF2-like_dom_sf"/>
</dbReference>
<name>A0A0A0NXC5_STRRN</name>
<gene>
    <name evidence="1" type="ORF">D3C57_145120</name>
</gene>
<comment type="caution">
    <text evidence="1">The sequence shown here is derived from an EMBL/GenBank/DDBJ whole genome shotgun (WGS) entry which is preliminary data.</text>
</comment>
<organism evidence="1 2">
    <name type="scientific">Streptomyces rapamycinicus (strain ATCC 29253 / DSM 41530 / NRRL 5491 / AYB-994)</name>
    <name type="common">Streptomyces hygroscopicus (strain ATCC 29253)</name>
    <dbReference type="NCBI Taxonomy" id="1343740"/>
    <lineage>
        <taxon>Bacteria</taxon>
        <taxon>Bacillati</taxon>
        <taxon>Actinomycetota</taxon>
        <taxon>Actinomycetes</taxon>
        <taxon>Kitasatosporales</taxon>
        <taxon>Streptomycetaceae</taxon>
        <taxon>Streptomyces</taxon>
        <taxon>Streptomyces violaceusniger group</taxon>
    </lineage>
</organism>
<dbReference type="eggNOG" id="COG3631">
    <property type="taxonomic scope" value="Bacteria"/>
</dbReference>